<evidence type="ECO:0000313" key="3">
    <source>
        <dbReference type="Proteomes" id="UP001499854"/>
    </source>
</evidence>
<proteinExistence type="predicted"/>
<evidence type="ECO:0008006" key="4">
    <source>
        <dbReference type="Google" id="ProtNLM"/>
    </source>
</evidence>
<reference evidence="3" key="1">
    <citation type="journal article" date="2019" name="Int. J. Syst. Evol. Microbiol.">
        <title>The Global Catalogue of Microorganisms (GCM) 10K type strain sequencing project: providing services to taxonomists for standard genome sequencing and annotation.</title>
        <authorList>
            <consortium name="The Broad Institute Genomics Platform"/>
            <consortium name="The Broad Institute Genome Sequencing Center for Infectious Disease"/>
            <person name="Wu L."/>
            <person name="Ma J."/>
        </authorList>
    </citation>
    <scope>NUCLEOTIDE SEQUENCE [LARGE SCALE GENOMIC DNA]</scope>
    <source>
        <strain evidence="3">JCM 16013</strain>
    </source>
</reference>
<dbReference type="Proteomes" id="UP001499854">
    <property type="component" value="Unassembled WGS sequence"/>
</dbReference>
<dbReference type="EMBL" id="BAAAQM010000064">
    <property type="protein sequence ID" value="GAA1999186.1"/>
    <property type="molecule type" value="Genomic_DNA"/>
</dbReference>
<evidence type="ECO:0000313" key="2">
    <source>
        <dbReference type="EMBL" id="GAA1999186.1"/>
    </source>
</evidence>
<sequence>MALFRKGKKTQAPAVGSGSADPAATAFDAAGYGLVPDSAIALDVYLGDSRLAAASKACLQNDWTVADRLLDDVGGDWDTRFLYVGVIADSAKNDDSWLQAWLAAQPESANAAVVHASALHALASSVRGGQAASLTTREQFEGFHRISREADDAAARAAELAPDDPSPWVIRIISALGRQIPHDEFRPLFAEAARRAPLHRRAHTYAHQYWLAKWFGSDELAERFVLEETARAPKSAMAFELRIHYAQELWLRNNLDKRPEGDISTFYRTGPGRPLLDEALDAFWTGEVPAGGGLGTIDQNLLAWALYQTERYDEACDVWTAVGGSMSGGYPWQYYKDKAGVFRLFRQRSFLESSRKPVATATHG</sequence>
<protein>
    <recommendedName>
        <fullName evidence="4">DUF4034 domain-containing protein</fullName>
    </recommendedName>
</protein>
<comment type="caution">
    <text evidence="2">The sequence shown here is derived from an EMBL/GenBank/DDBJ whole genome shotgun (WGS) entry which is preliminary data.</text>
</comment>
<accession>A0ABP5EJ25</accession>
<gene>
    <name evidence="2" type="ORF">GCM10009838_75710</name>
</gene>
<feature type="region of interest" description="Disordered" evidence="1">
    <location>
        <begin position="1"/>
        <end position="21"/>
    </location>
</feature>
<evidence type="ECO:0000256" key="1">
    <source>
        <dbReference type="SAM" id="MobiDB-lite"/>
    </source>
</evidence>
<organism evidence="2 3">
    <name type="scientific">Catenulispora subtropica</name>
    <dbReference type="NCBI Taxonomy" id="450798"/>
    <lineage>
        <taxon>Bacteria</taxon>
        <taxon>Bacillati</taxon>
        <taxon>Actinomycetota</taxon>
        <taxon>Actinomycetes</taxon>
        <taxon>Catenulisporales</taxon>
        <taxon>Catenulisporaceae</taxon>
        <taxon>Catenulispora</taxon>
    </lineage>
</organism>
<name>A0ABP5EJ25_9ACTN</name>
<keyword evidence="3" id="KW-1185">Reference proteome</keyword>